<comment type="caution">
    <text evidence="9">Lacks conserved residue(s) required for the propagation of feature annotation.</text>
</comment>
<reference evidence="13 14" key="1">
    <citation type="submission" date="2012-11" db="EMBL/GenBank/DDBJ databases">
        <title>Whole genome sequence of Acidisphaera rubrifaciens HS-AP3.</title>
        <authorList>
            <person name="Azuma Y."/>
            <person name="Higashiura N."/>
            <person name="Hirakawa H."/>
            <person name="Matsushita K."/>
        </authorList>
    </citation>
    <scope>NUCLEOTIDE SEQUENCE [LARGE SCALE GENOMIC DNA]</scope>
    <source>
        <strain evidence="13 14">HS-AP3</strain>
    </source>
</reference>
<dbReference type="GO" id="GO:0045454">
    <property type="term" value="P:cell redox homeostasis"/>
    <property type="evidence" value="ECO:0007669"/>
    <property type="project" value="TreeGrafter"/>
</dbReference>
<dbReference type="GO" id="GO:0042744">
    <property type="term" value="P:hydrogen peroxide catabolic process"/>
    <property type="evidence" value="ECO:0007669"/>
    <property type="project" value="TreeGrafter"/>
</dbReference>
<dbReference type="InterPro" id="IPR045020">
    <property type="entry name" value="PRX_1cys"/>
</dbReference>
<evidence type="ECO:0000256" key="11">
    <source>
        <dbReference type="SAM" id="MobiDB-lite"/>
    </source>
</evidence>
<feature type="region of interest" description="Disordered" evidence="11">
    <location>
        <begin position="1"/>
        <end position="23"/>
    </location>
</feature>
<dbReference type="InterPro" id="IPR000866">
    <property type="entry name" value="AhpC/TSA"/>
</dbReference>
<evidence type="ECO:0000256" key="8">
    <source>
        <dbReference type="ARBA" id="ARBA00037420"/>
    </source>
</evidence>
<keyword evidence="6 9" id="KW-0676">Redox-active center</keyword>
<comment type="similarity">
    <text evidence="7 9">Belongs to the peroxiredoxin family. Prx6 subfamily.</text>
</comment>
<dbReference type="InterPro" id="IPR013766">
    <property type="entry name" value="Thioredoxin_domain"/>
</dbReference>
<evidence type="ECO:0000256" key="7">
    <source>
        <dbReference type="ARBA" id="ARBA00025719"/>
    </source>
</evidence>
<evidence type="ECO:0000256" key="3">
    <source>
        <dbReference type="ARBA" id="ARBA00022559"/>
    </source>
</evidence>
<dbReference type="InterPro" id="IPR024706">
    <property type="entry name" value="Peroxiredoxin_AhpC-typ"/>
</dbReference>
<keyword evidence="5 9" id="KW-0560">Oxidoreductase</keyword>
<dbReference type="SUPFAM" id="SSF52833">
    <property type="entry name" value="Thioredoxin-like"/>
    <property type="match status" value="1"/>
</dbReference>
<comment type="subcellular location">
    <subcellularLocation>
        <location evidence="9">Cytoplasm</location>
    </subcellularLocation>
</comment>
<dbReference type="HAMAP" id="MF_00401">
    <property type="entry name" value="Peroxiredoxin"/>
    <property type="match status" value="1"/>
</dbReference>
<keyword evidence="14" id="KW-1185">Reference proteome</keyword>
<dbReference type="PIRSF" id="PIRSF000239">
    <property type="entry name" value="AHPC"/>
    <property type="match status" value="1"/>
</dbReference>
<dbReference type="Gene3D" id="3.40.30.10">
    <property type="entry name" value="Glutaredoxin"/>
    <property type="match status" value="1"/>
</dbReference>
<dbReference type="PANTHER" id="PTHR10681">
    <property type="entry name" value="THIOREDOXIN PEROXIDASE"/>
    <property type="match status" value="1"/>
</dbReference>
<evidence type="ECO:0000256" key="9">
    <source>
        <dbReference type="HAMAP-Rule" id="MF_00401"/>
    </source>
</evidence>
<evidence type="ECO:0000313" key="14">
    <source>
        <dbReference type="Proteomes" id="UP000032680"/>
    </source>
</evidence>
<feature type="active site" description="Cysteine sulfenic acid (-SOH) intermediate; for peroxidase activity" evidence="10">
    <location>
        <position position="61"/>
    </location>
</feature>
<dbReference type="RefSeq" id="WP_048860933.1">
    <property type="nucleotide sequence ID" value="NZ_BANB01000213.1"/>
</dbReference>
<comment type="caution">
    <text evidence="13">The sequence shown here is derived from an EMBL/GenBank/DDBJ whole genome shotgun (WGS) entry which is preliminary data.</text>
</comment>
<dbReference type="Proteomes" id="UP000032680">
    <property type="component" value="Unassembled WGS sequence"/>
</dbReference>
<gene>
    <name evidence="13" type="ORF">Asru_0213_06</name>
</gene>
<accession>A0A0D6P7Z5</accession>
<dbReference type="InterPro" id="IPR036249">
    <property type="entry name" value="Thioredoxin-like_sf"/>
</dbReference>
<dbReference type="InterPro" id="IPR022915">
    <property type="entry name" value="Peroxiredoxin_TDXH"/>
</dbReference>
<dbReference type="AlphaFoldDB" id="A0A0D6P7Z5"/>
<evidence type="ECO:0000256" key="5">
    <source>
        <dbReference type="ARBA" id="ARBA00023002"/>
    </source>
</evidence>
<comment type="miscellaneous">
    <text evidence="9">The active site is a conserved redox-active cysteine residue, the peroxidatic cysteine (C(P)), which makes the nucleophilic attack on the peroxide substrate. The peroxide oxidizes the C(P)-SH to cysteine sulfenic acid (C(P)-SOH), which then reacts with another cysteine residue, the resolving cysteine (C(R)), to form a disulfide bridge. The disulfide is subsequently reduced by an appropriate electron donor to complete the catalytic cycle. In this 1-Cys peroxiredoxin, no C(R) is present and C(P) instead forms a disulfide with a cysteine from another protein or with a small thiol molecule.</text>
</comment>
<evidence type="ECO:0000256" key="2">
    <source>
        <dbReference type="ARBA" id="ARBA00022490"/>
    </source>
</evidence>
<dbReference type="OrthoDB" id="9812811at2"/>
<feature type="binding site" evidence="9">
    <location>
        <position position="138"/>
    </location>
    <ligand>
        <name>substrate</name>
    </ligand>
</feature>
<dbReference type="NCBIfam" id="NF009668">
    <property type="entry name" value="PRK13189.1"/>
    <property type="match status" value="1"/>
</dbReference>
<evidence type="ECO:0000256" key="10">
    <source>
        <dbReference type="PIRSR" id="PIRSR000239-1"/>
    </source>
</evidence>
<dbReference type="InterPro" id="IPR019479">
    <property type="entry name" value="Peroxiredoxin_C"/>
</dbReference>
<protein>
    <recommendedName>
        <fullName evidence="9">Peroxiredoxin</fullName>
        <ecNumber evidence="9">1.11.1.24</ecNumber>
    </recommendedName>
    <alternativeName>
        <fullName evidence="9">Thioredoxin-dependent peroxiredoxin</fullName>
    </alternativeName>
</protein>
<dbReference type="GO" id="GO:0033554">
    <property type="term" value="P:cellular response to stress"/>
    <property type="evidence" value="ECO:0007669"/>
    <property type="project" value="TreeGrafter"/>
</dbReference>
<dbReference type="PROSITE" id="PS51352">
    <property type="entry name" value="THIOREDOXIN_2"/>
    <property type="match status" value="1"/>
</dbReference>
<dbReference type="EMBL" id="BANB01000213">
    <property type="protein sequence ID" value="GAN76984.1"/>
    <property type="molecule type" value="Genomic_DNA"/>
</dbReference>
<dbReference type="EC" id="1.11.1.24" evidence="9"/>
<evidence type="ECO:0000259" key="12">
    <source>
        <dbReference type="PROSITE" id="PS51352"/>
    </source>
</evidence>
<name>A0A0D6P7Z5_9PROT</name>
<keyword evidence="2 9" id="KW-0963">Cytoplasm</keyword>
<evidence type="ECO:0000256" key="4">
    <source>
        <dbReference type="ARBA" id="ARBA00022862"/>
    </source>
</evidence>
<dbReference type="Pfam" id="PF10417">
    <property type="entry name" value="1-cysPrx_C"/>
    <property type="match status" value="1"/>
</dbReference>
<comment type="function">
    <text evidence="8 9">Thiol-specific peroxidase that catalyzes the reduction of hydrogen peroxide and organic hydroperoxides to water and alcohols, respectively. Plays a role in cell protection against oxidative stress by detoxifying peroxides.</text>
</comment>
<comment type="catalytic activity">
    <reaction evidence="9">
        <text>a hydroperoxide + [thioredoxin]-dithiol = an alcohol + [thioredoxin]-disulfide + H2O</text>
        <dbReference type="Rhea" id="RHEA:62620"/>
        <dbReference type="Rhea" id="RHEA-COMP:10698"/>
        <dbReference type="Rhea" id="RHEA-COMP:10700"/>
        <dbReference type="ChEBI" id="CHEBI:15377"/>
        <dbReference type="ChEBI" id="CHEBI:29950"/>
        <dbReference type="ChEBI" id="CHEBI:30879"/>
        <dbReference type="ChEBI" id="CHEBI:35924"/>
        <dbReference type="ChEBI" id="CHEBI:50058"/>
        <dbReference type="EC" id="1.11.1.24"/>
    </reaction>
</comment>
<proteinExistence type="inferred from homology"/>
<sequence>MPDPRDGVSVAIDPPAASPPLLHDPAPGFRARTTMGERALTDYRGRWLLLFSHPADFTPVCTSEFVAFARAAEEFEALGCALLALSVDSLFSHLAWVRCIRDHFGVTIPFPIIEDPSMAIARAYGMIAPRAPNSAMVRAVFVIDPAGIIRAITWYPMTTGRNVDELLRLVAALQTTDASGVSTPEGWRPGEDVILPAPLTVEEMDRRGAERSDWYYRTASLAAARAGDRRP</sequence>
<keyword evidence="3 9" id="KW-0575">Peroxidase</keyword>
<comment type="subunit">
    <text evidence="9">Homodecamer. Pentamer of dimers that assemble into a ring structure.</text>
</comment>
<dbReference type="GO" id="GO:0006979">
    <property type="term" value="P:response to oxidative stress"/>
    <property type="evidence" value="ECO:0007669"/>
    <property type="project" value="TreeGrafter"/>
</dbReference>
<feature type="active site" description="Cysteine sulfenic acid (-SOH) intermediate" evidence="9">
    <location>
        <position position="61"/>
    </location>
</feature>
<evidence type="ECO:0000256" key="6">
    <source>
        <dbReference type="ARBA" id="ARBA00023284"/>
    </source>
</evidence>
<comment type="similarity">
    <text evidence="1">Belongs to the peroxiredoxin family. AhpC/Prx1 subfamily.</text>
</comment>
<dbReference type="GO" id="GO:0005829">
    <property type="term" value="C:cytosol"/>
    <property type="evidence" value="ECO:0007669"/>
    <property type="project" value="TreeGrafter"/>
</dbReference>
<organism evidence="13 14">
    <name type="scientific">Acidisphaera rubrifaciens HS-AP3</name>
    <dbReference type="NCBI Taxonomy" id="1231350"/>
    <lineage>
        <taxon>Bacteria</taxon>
        <taxon>Pseudomonadati</taxon>
        <taxon>Pseudomonadota</taxon>
        <taxon>Alphaproteobacteria</taxon>
        <taxon>Acetobacterales</taxon>
        <taxon>Acetobacteraceae</taxon>
        <taxon>Acidisphaera</taxon>
    </lineage>
</organism>
<dbReference type="GO" id="GO:0008379">
    <property type="term" value="F:thioredoxin peroxidase activity"/>
    <property type="evidence" value="ECO:0007669"/>
    <property type="project" value="TreeGrafter"/>
</dbReference>
<dbReference type="InterPro" id="IPR050217">
    <property type="entry name" value="Peroxiredoxin"/>
</dbReference>
<feature type="domain" description="Thioredoxin" evidence="12">
    <location>
        <begin position="20"/>
        <end position="175"/>
    </location>
</feature>
<evidence type="ECO:0000256" key="1">
    <source>
        <dbReference type="ARBA" id="ARBA00009796"/>
    </source>
</evidence>
<dbReference type="PANTHER" id="PTHR10681:SF128">
    <property type="entry name" value="THIOREDOXIN-DEPENDENT PEROXIDE REDUCTASE, MITOCHONDRIAL"/>
    <property type="match status" value="1"/>
</dbReference>
<evidence type="ECO:0000313" key="13">
    <source>
        <dbReference type="EMBL" id="GAN76984.1"/>
    </source>
</evidence>
<keyword evidence="4 9" id="KW-0049">Antioxidant</keyword>
<dbReference type="CDD" id="cd03016">
    <property type="entry name" value="PRX_1cys"/>
    <property type="match status" value="1"/>
</dbReference>
<dbReference type="Pfam" id="PF00578">
    <property type="entry name" value="AhpC-TSA"/>
    <property type="match status" value="1"/>
</dbReference>